<gene>
    <name evidence="2" type="ORF">K3174_02755</name>
</gene>
<feature type="chain" id="PRO_5045762688" evidence="1">
    <location>
        <begin position="21"/>
        <end position="110"/>
    </location>
</feature>
<dbReference type="Proteomes" id="UP000755104">
    <property type="component" value="Unassembled WGS sequence"/>
</dbReference>
<evidence type="ECO:0000313" key="2">
    <source>
        <dbReference type="EMBL" id="MBX7481436.1"/>
    </source>
</evidence>
<evidence type="ECO:0000313" key="3">
    <source>
        <dbReference type="Proteomes" id="UP000755104"/>
    </source>
</evidence>
<proteinExistence type="predicted"/>
<comment type="caution">
    <text evidence="2">The sequence shown here is derived from an EMBL/GenBank/DDBJ whole genome shotgun (WGS) entry which is preliminary data.</text>
</comment>
<reference evidence="2 3" key="1">
    <citation type="submission" date="2021-08" db="EMBL/GenBank/DDBJ databases">
        <title>Comparative Genomics Analysis of the Genus Qipengyuania Reveals Extensive Genetic Diversity and Metabolic Versatility, Including the Description of Fifteen Novel Species.</title>
        <authorList>
            <person name="Liu Y."/>
        </authorList>
    </citation>
    <scope>NUCLEOTIDE SEQUENCE [LARGE SCALE GENOMIC DNA]</scope>
    <source>
        <strain evidence="2 3">6D47A</strain>
    </source>
</reference>
<organism evidence="2 3">
    <name type="scientific">Qipengyuania qiaonensis</name>
    <dbReference type="NCBI Taxonomy" id="2867240"/>
    <lineage>
        <taxon>Bacteria</taxon>
        <taxon>Pseudomonadati</taxon>
        <taxon>Pseudomonadota</taxon>
        <taxon>Alphaproteobacteria</taxon>
        <taxon>Sphingomonadales</taxon>
        <taxon>Erythrobacteraceae</taxon>
        <taxon>Qipengyuania</taxon>
    </lineage>
</organism>
<dbReference type="RefSeq" id="WP_221555350.1">
    <property type="nucleotide sequence ID" value="NZ_JAIGNO010000001.1"/>
</dbReference>
<evidence type="ECO:0000256" key="1">
    <source>
        <dbReference type="SAM" id="SignalP"/>
    </source>
</evidence>
<accession>A0ABS7J276</accession>
<keyword evidence="1" id="KW-0732">Signal</keyword>
<name>A0ABS7J276_9SPHN</name>
<keyword evidence="3" id="KW-1185">Reference proteome</keyword>
<feature type="signal peptide" evidence="1">
    <location>
        <begin position="1"/>
        <end position="20"/>
    </location>
</feature>
<sequence>MFKALGVTLVCIACSTPAMANERQRQLLRASVPMPESFDLAAIPEPGSVAREDAFPVDSVLPRDLNERPFQPPAMQMELIDAGPVLSVGAMGAKFKDAPRLAHIAIGMDF</sequence>
<protein>
    <submittedName>
        <fullName evidence="2">Uncharacterized protein</fullName>
    </submittedName>
</protein>
<dbReference type="EMBL" id="JAIGNO010000001">
    <property type="protein sequence ID" value="MBX7481436.1"/>
    <property type="molecule type" value="Genomic_DNA"/>
</dbReference>